<dbReference type="Gramene" id="TraesCS1B03G0020800.1">
    <property type="protein sequence ID" value="TraesCS1B03G0020800.1.CDS"/>
    <property type="gene ID" value="TraesCS1B03G0020800"/>
</dbReference>
<evidence type="ECO:0000313" key="2">
    <source>
        <dbReference type="Proteomes" id="UP000019116"/>
    </source>
</evidence>
<dbReference type="Gramene" id="TraesLDM1B03G00184810.1">
    <property type="protein sequence ID" value="TraesLDM1B03G00184810.1"/>
    <property type="gene ID" value="TraesLDM1B03G00184810"/>
</dbReference>
<dbReference type="Gramene" id="TraesMAC1B03G00186150.1">
    <property type="protein sequence ID" value="TraesMAC1B03G00186150.1"/>
    <property type="gene ID" value="TraesMAC1B03G00186150"/>
</dbReference>
<dbReference type="OrthoDB" id="1937548at2759"/>
<dbReference type="Gramene" id="TraesSTA1B03G00183240.1">
    <property type="protein sequence ID" value="TraesSTA1B03G00183240.1"/>
    <property type="gene ID" value="TraesSTA1B03G00183240"/>
</dbReference>
<dbReference type="Gramene" id="TraesJUL1B03G00182230.1">
    <property type="protein sequence ID" value="TraesJUL1B03G00182230.1"/>
    <property type="gene ID" value="TraesJUL1B03G00182230"/>
</dbReference>
<dbReference type="AlphaFoldDB" id="A0A3B5YQY7"/>
<dbReference type="Gramene" id="TraesPARA_EIv1.0_0104590.1">
    <property type="protein sequence ID" value="TraesPARA_EIv1.0_0104590.1.CDS"/>
    <property type="gene ID" value="TraesPARA_EIv1.0_0104590"/>
</dbReference>
<dbReference type="Gramene" id="TraesLAC1B03G00188440.1">
    <property type="protein sequence ID" value="TraesLAC1B03G00188440.1"/>
    <property type="gene ID" value="TraesLAC1B03G00188440"/>
</dbReference>
<proteinExistence type="predicted"/>
<protein>
    <submittedName>
        <fullName evidence="1">Uncharacterized protein</fullName>
    </submittedName>
</protein>
<dbReference type="EnsemblPlants" id="TraesCS1B02G011200.1">
    <property type="protein sequence ID" value="TraesCS1B02G011200.1"/>
    <property type="gene ID" value="TraesCS1B02G011200"/>
</dbReference>
<reference evidence="1" key="1">
    <citation type="submission" date="2018-08" db="EMBL/GenBank/DDBJ databases">
        <authorList>
            <person name="Rossello M."/>
        </authorList>
    </citation>
    <scope>NUCLEOTIDE SEQUENCE [LARGE SCALE GENOMIC DNA]</scope>
    <source>
        <strain evidence="1">cv. Chinese Spring</strain>
    </source>
</reference>
<dbReference type="Gramene" id="TraesCS1B02G011200.1">
    <property type="protein sequence ID" value="TraesCS1B02G011200.1"/>
    <property type="gene ID" value="TraesCS1B02G011200"/>
</dbReference>
<accession>A0A3B5YQY7</accession>
<dbReference type="Proteomes" id="UP000019116">
    <property type="component" value="Chromosome 1B"/>
</dbReference>
<dbReference type="Gramene" id="TraesARI1B03G00187170.1">
    <property type="protein sequence ID" value="TraesARI1B03G00187170.1"/>
    <property type="gene ID" value="TraesARI1B03G00187170"/>
</dbReference>
<reference evidence="1" key="2">
    <citation type="submission" date="2018-10" db="UniProtKB">
        <authorList>
            <consortium name="EnsemblPlants"/>
        </authorList>
    </citation>
    <scope>IDENTIFICATION</scope>
</reference>
<dbReference type="Gramene" id="TraesJAG1B03G00183660.1">
    <property type="protein sequence ID" value="TraesJAG1B03G00183660.1"/>
    <property type="gene ID" value="TraesJAG1B03G00183660"/>
</dbReference>
<name>A0A3B5YQY7_WHEAT</name>
<evidence type="ECO:0000313" key="1">
    <source>
        <dbReference type="EnsemblPlants" id="TraesCS1B02G011200.1"/>
    </source>
</evidence>
<keyword evidence="2" id="KW-1185">Reference proteome</keyword>
<organism evidence="1">
    <name type="scientific">Triticum aestivum</name>
    <name type="common">Wheat</name>
    <dbReference type="NCBI Taxonomy" id="4565"/>
    <lineage>
        <taxon>Eukaryota</taxon>
        <taxon>Viridiplantae</taxon>
        <taxon>Streptophyta</taxon>
        <taxon>Embryophyta</taxon>
        <taxon>Tracheophyta</taxon>
        <taxon>Spermatophyta</taxon>
        <taxon>Magnoliopsida</taxon>
        <taxon>Liliopsida</taxon>
        <taxon>Poales</taxon>
        <taxon>Poaceae</taxon>
        <taxon>BOP clade</taxon>
        <taxon>Pooideae</taxon>
        <taxon>Triticodae</taxon>
        <taxon>Triticeae</taxon>
        <taxon>Triticinae</taxon>
        <taxon>Triticum</taxon>
    </lineage>
</organism>
<sequence length="77" mass="8326">MTTFFFGRSPLSVSDDSIILTISMPSRTWPKTTCLPSSHGVCKQGSTQLITLTVQMKNWLPLVFGPALAMLSTPGPV</sequence>
<dbReference type="Gramene" id="TraesSYM1B03G00188340.1">
    <property type="protein sequence ID" value="TraesSYM1B03G00188340.1"/>
    <property type="gene ID" value="TraesSYM1B03G00188340"/>
</dbReference>
<dbReference type="Gramene" id="TraesNOR1B03G00186860.1">
    <property type="protein sequence ID" value="TraesNOR1B03G00186860.1"/>
    <property type="gene ID" value="TraesNOR1B03G00186860"/>
</dbReference>